<name>A0ABV5G5K0_9MICC</name>
<dbReference type="Proteomes" id="UP001589575">
    <property type="component" value="Unassembled WGS sequence"/>
</dbReference>
<feature type="region of interest" description="Disordered" evidence="1">
    <location>
        <begin position="1"/>
        <end position="23"/>
    </location>
</feature>
<gene>
    <name evidence="2" type="ORF">ACFFX0_24715</name>
</gene>
<proteinExistence type="predicted"/>
<evidence type="ECO:0000256" key="1">
    <source>
        <dbReference type="SAM" id="MobiDB-lite"/>
    </source>
</evidence>
<protein>
    <submittedName>
        <fullName evidence="2">Uncharacterized protein</fullName>
    </submittedName>
</protein>
<dbReference type="EMBL" id="JBHMFI010000002">
    <property type="protein sequence ID" value="MFB9074222.1"/>
    <property type="molecule type" value="Genomic_DNA"/>
</dbReference>
<evidence type="ECO:0000313" key="2">
    <source>
        <dbReference type="EMBL" id="MFB9074222.1"/>
    </source>
</evidence>
<sequence length="73" mass="7694">MRPKRSSRHSVHTPTATTQSTATPRILAMGWGACRKLTADTTATTANSSMRAATATTPILVLIVSGPAQSRSR</sequence>
<comment type="caution">
    <text evidence="2">The sequence shown here is derived from an EMBL/GenBank/DDBJ whole genome shotgun (WGS) entry which is preliminary data.</text>
</comment>
<evidence type="ECO:0000313" key="3">
    <source>
        <dbReference type="Proteomes" id="UP001589575"/>
    </source>
</evidence>
<accession>A0ABV5G5K0</accession>
<feature type="compositionally biased region" description="Basic residues" evidence="1">
    <location>
        <begin position="1"/>
        <end position="11"/>
    </location>
</feature>
<keyword evidence="3" id="KW-1185">Reference proteome</keyword>
<reference evidence="2 3" key="1">
    <citation type="submission" date="2024-09" db="EMBL/GenBank/DDBJ databases">
        <authorList>
            <person name="Sun Q."/>
            <person name="Mori K."/>
        </authorList>
    </citation>
    <scope>NUCLEOTIDE SEQUENCE [LARGE SCALE GENOMIC DNA]</scope>
    <source>
        <strain evidence="2 3">CCM 7609</strain>
    </source>
</reference>
<feature type="compositionally biased region" description="Low complexity" evidence="1">
    <location>
        <begin position="13"/>
        <end position="23"/>
    </location>
</feature>
<organism evidence="2 3">
    <name type="scientific">Citricoccus parietis</name>
    <dbReference type="NCBI Taxonomy" id="592307"/>
    <lineage>
        <taxon>Bacteria</taxon>
        <taxon>Bacillati</taxon>
        <taxon>Actinomycetota</taxon>
        <taxon>Actinomycetes</taxon>
        <taxon>Micrococcales</taxon>
        <taxon>Micrococcaceae</taxon>
        <taxon>Citricoccus</taxon>
    </lineage>
</organism>